<keyword evidence="5" id="KW-1185">Reference proteome</keyword>
<evidence type="ECO:0000256" key="1">
    <source>
        <dbReference type="ARBA" id="ARBA00001946"/>
    </source>
</evidence>
<dbReference type="PANTHER" id="PTHR46470">
    <property type="entry name" value="N-ACYLNEURAMINATE-9-PHOSPHATASE"/>
    <property type="match status" value="1"/>
</dbReference>
<dbReference type="InterPro" id="IPR023214">
    <property type="entry name" value="HAD_sf"/>
</dbReference>
<dbReference type="InterPro" id="IPR036412">
    <property type="entry name" value="HAD-like_sf"/>
</dbReference>
<dbReference type="Pfam" id="PF00702">
    <property type="entry name" value="Hydrolase"/>
    <property type="match status" value="1"/>
</dbReference>
<dbReference type="Gene3D" id="1.10.150.520">
    <property type="match status" value="1"/>
</dbReference>
<dbReference type="RefSeq" id="WP_046312595.1">
    <property type="nucleotide sequence ID" value="NZ_CBCSCY010000008.1"/>
</dbReference>
<dbReference type="GO" id="GO:0044281">
    <property type="term" value="P:small molecule metabolic process"/>
    <property type="evidence" value="ECO:0007669"/>
    <property type="project" value="UniProtKB-ARBA"/>
</dbReference>
<dbReference type="STRING" id="400092.PKOR_18385"/>
<dbReference type="SFLD" id="SFLDG01129">
    <property type="entry name" value="C1.5:_HAD__Beta-PGM__Phosphata"/>
    <property type="match status" value="1"/>
</dbReference>
<evidence type="ECO:0000256" key="3">
    <source>
        <dbReference type="ARBA" id="ARBA00022842"/>
    </source>
</evidence>
<gene>
    <name evidence="4" type="ORF">PKOR_18385</name>
</gene>
<dbReference type="InterPro" id="IPR006439">
    <property type="entry name" value="HAD-SF_hydro_IA"/>
</dbReference>
<proteinExistence type="predicted"/>
<dbReference type="GO" id="GO:0016787">
    <property type="term" value="F:hydrolase activity"/>
    <property type="evidence" value="ECO:0007669"/>
    <property type="project" value="UniProtKB-KW"/>
</dbReference>
<dbReference type="SFLD" id="SFLDS00003">
    <property type="entry name" value="Haloacid_Dehalogenase"/>
    <property type="match status" value="1"/>
</dbReference>
<dbReference type="SUPFAM" id="SSF56784">
    <property type="entry name" value="HAD-like"/>
    <property type="match status" value="1"/>
</dbReference>
<keyword evidence="3" id="KW-0460">Magnesium</keyword>
<dbReference type="Gene3D" id="3.40.50.1000">
    <property type="entry name" value="HAD superfamily/HAD-like"/>
    <property type="match status" value="1"/>
</dbReference>
<dbReference type="PATRIC" id="fig|400092.3.peg.4026"/>
<dbReference type="HOGENOM" id="CLU_102071_0_0_10"/>
<dbReference type="NCBIfam" id="TIGR01549">
    <property type="entry name" value="HAD-SF-IA-v1"/>
    <property type="match status" value="1"/>
</dbReference>
<organism evidence="4 5">
    <name type="scientific">Pontibacter korlensis</name>
    <dbReference type="NCBI Taxonomy" id="400092"/>
    <lineage>
        <taxon>Bacteria</taxon>
        <taxon>Pseudomonadati</taxon>
        <taxon>Bacteroidota</taxon>
        <taxon>Cytophagia</taxon>
        <taxon>Cytophagales</taxon>
        <taxon>Hymenobacteraceae</taxon>
        <taxon>Pontibacter</taxon>
    </lineage>
</organism>
<sequence length="203" mass="23248">MNKKALILDLDNTIYPVPSIGDELFKPLFDLITDCGEYKGEFEEIKKDMMRIPFQKVAKKYEFSEQLTEKGDQLLKDLTYDKEMSPFEDYATIRDISCKKFLVTTGYTKMQQSKVDRLGLEKDFDEVHIVDPSISGKTKKDIFKDILDRHGFDATDVLVVGDDPESEIKAGKELGIDTVLYTKNVTKTEGQSISDFSQLKEFL</sequence>
<dbReference type="Proteomes" id="UP000033109">
    <property type="component" value="Chromosome"/>
</dbReference>
<protein>
    <submittedName>
        <fullName evidence="4">Haloacid dehalogenase</fullName>
    </submittedName>
</protein>
<dbReference type="OrthoDB" id="7059729at2"/>
<name>A0A0E3UYS6_9BACT</name>
<evidence type="ECO:0000313" key="5">
    <source>
        <dbReference type="Proteomes" id="UP000033109"/>
    </source>
</evidence>
<dbReference type="EMBL" id="CP009621">
    <property type="protein sequence ID" value="AKD04706.1"/>
    <property type="molecule type" value="Genomic_DNA"/>
</dbReference>
<dbReference type="InterPro" id="IPR051400">
    <property type="entry name" value="HAD-like_hydrolase"/>
</dbReference>
<comment type="cofactor">
    <cofactor evidence="1">
        <name>Mg(2+)</name>
        <dbReference type="ChEBI" id="CHEBI:18420"/>
    </cofactor>
</comment>
<accession>A0A0E3UYS6</accession>
<reference evidence="4 5" key="1">
    <citation type="journal article" date="2015" name="Sci. Rep.">
        <title>Unraveling adaptation of Pontibacter korlensis to radiation and infertility in desert through complete genome and comparative transcriptomic analysis.</title>
        <authorList>
            <person name="Dai J."/>
            <person name="Dai W."/>
            <person name="Qiu C."/>
            <person name="Yang Z."/>
            <person name="Zhang Y."/>
            <person name="Zhou M."/>
            <person name="Zhang L."/>
            <person name="Fang C."/>
            <person name="Gao Q."/>
            <person name="Yang Q."/>
            <person name="Li X."/>
            <person name="Wang Z."/>
            <person name="Wang Z."/>
            <person name="Jia Z."/>
            <person name="Chen X."/>
        </authorList>
    </citation>
    <scope>NUCLEOTIDE SEQUENCE [LARGE SCALE GENOMIC DNA]</scope>
    <source>
        <strain evidence="4 5">X14-1T</strain>
    </source>
</reference>
<dbReference type="AlphaFoldDB" id="A0A0E3UYS6"/>
<dbReference type="KEGG" id="pko:PKOR_18385"/>
<evidence type="ECO:0000313" key="4">
    <source>
        <dbReference type="EMBL" id="AKD04706.1"/>
    </source>
</evidence>
<keyword evidence="2" id="KW-0378">Hydrolase</keyword>
<evidence type="ECO:0000256" key="2">
    <source>
        <dbReference type="ARBA" id="ARBA00022801"/>
    </source>
</evidence>